<organism evidence="1">
    <name type="scientific">Oryza brachyantha</name>
    <name type="common">malo sina</name>
    <dbReference type="NCBI Taxonomy" id="4533"/>
    <lineage>
        <taxon>Eukaryota</taxon>
        <taxon>Viridiplantae</taxon>
        <taxon>Streptophyta</taxon>
        <taxon>Embryophyta</taxon>
        <taxon>Tracheophyta</taxon>
        <taxon>Spermatophyta</taxon>
        <taxon>Magnoliopsida</taxon>
        <taxon>Liliopsida</taxon>
        <taxon>Poales</taxon>
        <taxon>Poaceae</taxon>
        <taxon>BOP clade</taxon>
        <taxon>Oryzoideae</taxon>
        <taxon>Oryzeae</taxon>
        <taxon>Oryzinae</taxon>
        <taxon>Oryza</taxon>
    </lineage>
</organism>
<dbReference type="AlphaFoldDB" id="J3LAG9"/>
<dbReference type="Proteomes" id="UP000006038">
    <property type="component" value="Unassembled WGS sequence"/>
</dbReference>
<evidence type="ECO:0000313" key="1">
    <source>
        <dbReference type="EnsemblPlants" id="OB02G16360.1"/>
    </source>
</evidence>
<reference evidence="1" key="1">
    <citation type="submission" date="2013-04" db="UniProtKB">
        <authorList>
            <consortium name="EnsemblPlants"/>
        </authorList>
    </citation>
    <scope>IDENTIFICATION</scope>
</reference>
<dbReference type="Gramene" id="OB02G16360.1">
    <property type="protein sequence ID" value="OB02G16360.1"/>
    <property type="gene ID" value="OB02G16360"/>
</dbReference>
<keyword evidence="2" id="KW-1185">Reference proteome</keyword>
<sequence>MKVNRGCSSGAEVRKRLPVSTLAGTCASPNYKVYTVVLNGSRSLFSRLPRTVVADMWTRGSRLQRIRFRPKPPTVLL</sequence>
<dbReference type="HOGENOM" id="CLU_2642043_0_0_1"/>
<proteinExistence type="predicted"/>
<dbReference type="EnsemblPlants" id="OB02G16360.1">
    <property type="protein sequence ID" value="OB02G16360.1"/>
    <property type="gene ID" value="OB02G16360"/>
</dbReference>
<protein>
    <submittedName>
        <fullName evidence="1">Uncharacterized protein</fullName>
    </submittedName>
</protein>
<accession>J3LAG9</accession>
<evidence type="ECO:0000313" key="2">
    <source>
        <dbReference type="Proteomes" id="UP000006038"/>
    </source>
</evidence>
<name>J3LAG9_ORYBR</name>